<feature type="signal peptide" evidence="2">
    <location>
        <begin position="1"/>
        <end position="20"/>
    </location>
</feature>
<dbReference type="Pfam" id="PF01190">
    <property type="entry name" value="Pollen_Ole_e_1"/>
    <property type="match status" value="1"/>
</dbReference>
<name>A0A9Q0C902_9POAL</name>
<organism evidence="3 4">
    <name type="scientific">Rhynchospora breviuscula</name>
    <dbReference type="NCBI Taxonomy" id="2022672"/>
    <lineage>
        <taxon>Eukaryota</taxon>
        <taxon>Viridiplantae</taxon>
        <taxon>Streptophyta</taxon>
        <taxon>Embryophyta</taxon>
        <taxon>Tracheophyta</taxon>
        <taxon>Spermatophyta</taxon>
        <taxon>Magnoliopsida</taxon>
        <taxon>Liliopsida</taxon>
        <taxon>Poales</taxon>
        <taxon>Cyperaceae</taxon>
        <taxon>Cyperoideae</taxon>
        <taxon>Rhynchosporeae</taxon>
        <taxon>Rhynchospora</taxon>
    </lineage>
</organism>
<protein>
    <submittedName>
        <fullName evidence="3">Uncharacterized protein</fullName>
    </submittedName>
</protein>
<keyword evidence="1 2" id="KW-0732">Signal</keyword>
<evidence type="ECO:0000313" key="4">
    <source>
        <dbReference type="Proteomes" id="UP001151287"/>
    </source>
</evidence>
<dbReference type="PANTHER" id="PTHR33470:SF22">
    <property type="entry name" value="POLLEN OLE E 1 ALLERGEN AND EXTENSIN FAMILY PROTEIN"/>
    <property type="match status" value="1"/>
</dbReference>
<evidence type="ECO:0000313" key="3">
    <source>
        <dbReference type="EMBL" id="KAJ1689521.1"/>
    </source>
</evidence>
<proteinExistence type="predicted"/>
<gene>
    <name evidence="3" type="ORF">LUZ63_013676</name>
</gene>
<evidence type="ECO:0000256" key="2">
    <source>
        <dbReference type="SAM" id="SignalP"/>
    </source>
</evidence>
<feature type="chain" id="PRO_5040274107" evidence="2">
    <location>
        <begin position="21"/>
        <end position="163"/>
    </location>
</feature>
<evidence type="ECO:0000256" key="1">
    <source>
        <dbReference type="ARBA" id="ARBA00022729"/>
    </source>
</evidence>
<dbReference type="OrthoDB" id="665669at2759"/>
<sequence>MKMAWLRFLVLSLFIVLLSARGIPDPPPGAHLKFTVGVEGIVYCKSCKLPGYIANIGMSPIPGATAILRCRTNSTNAISVPIKTNSGGYFLFQTSQLTSFTSSNCRVYVTNSPLRKCNVLVYPGPRGSNMLKFERAFTTNNGIEYLYTSGSFVFQPKKGLRCP</sequence>
<accession>A0A9Q0C902</accession>
<reference evidence="3" key="1">
    <citation type="journal article" date="2022" name="Cell">
        <title>Repeat-based holocentromeres influence genome architecture and karyotype evolution.</title>
        <authorList>
            <person name="Hofstatter P.G."/>
            <person name="Thangavel G."/>
            <person name="Lux T."/>
            <person name="Neumann P."/>
            <person name="Vondrak T."/>
            <person name="Novak P."/>
            <person name="Zhang M."/>
            <person name="Costa L."/>
            <person name="Castellani M."/>
            <person name="Scott A."/>
            <person name="Toegelov H."/>
            <person name="Fuchs J."/>
            <person name="Mata-Sucre Y."/>
            <person name="Dias Y."/>
            <person name="Vanzela A.L.L."/>
            <person name="Huettel B."/>
            <person name="Almeida C.C.S."/>
            <person name="Simkova H."/>
            <person name="Souza G."/>
            <person name="Pedrosa-Harand A."/>
            <person name="Macas J."/>
            <person name="Mayer K.F.X."/>
            <person name="Houben A."/>
            <person name="Marques A."/>
        </authorList>
    </citation>
    <scope>NUCLEOTIDE SEQUENCE</scope>
    <source>
        <strain evidence="3">RhyBre1mFocal</strain>
    </source>
</reference>
<keyword evidence="4" id="KW-1185">Reference proteome</keyword>
<dbReference type="AlphaFoldDB" id="A0A9Q0C902"/>
<comment type="caution">
    <text evidence="3">The sequence shown here is derived from an EMBL/GenBank/DDBJ whole genome shotgun (WGS) entry which is preliminary data.</text>
</comment>
<dbReference type="PANTHER" id="PTHR33470">
    <property type="entry name" value="OS01G0164075 PROTEIN"/>
    <property type="match status" value="1"/>
</dbReference>
<dbReference type="Proteomes" id="UP001151287">
    <property type="component" value="Unassembled WGS sequence"/>
</dbReference>
<dbReference type="EMBL" id="JAMQYH010000004">
    <property type="protein sequence ID" value="KAJ1689521.1"/>
    <property type="molecule type" value="Genomic_DNA"/>
</dbReference>
<dbReference type="GO" id="GO:0071944">
    <property type="term" value="C:cell periphery"/>
    <property type="evidence" value="ECO:0007669"/>
    <property type="project" value="TreeGrafter"/>
</dbReference>